<protein>
    <recommendedName>
        <fullName evidence="4">Dynein light chain</fullName>
    </recommendedName>
</protein>
<gene>
    <name evidence="2" type="ORF">JTE90_001601</name>
</gene>
<dbReference type="Gene3D" id="3.30.1140.40">
    <property type="entry name" value="Tctex-1"/>
    <property type="match status" value="1"/>
</dbReference>
<sequence length="112" mass="12911">MDVNNEIEKTLYEGYAKQAIRDVIGEETFRCEMLEKWTTAVIYKILERLEMTTNKYIVTCNILQKTGAGYNTASSCRWDNTTDVCCCVQWENDSLICVVCIFGMNMIYESST</sequence>
<dbReference type="InterPro" id="IPR005334">
    <property type="entry name" value="Tctex-1-like"/>
</dbReference>
<dbReference type="GO" id="GO:0045505">
    <property type="term" value="F:dynein intermediate chain binding"/>
    <property type="evidence" value="ECO:0007669"/>
    <property type="project" value="TreeGrafter"/>
</dbReference>
<name>A0AAV6VNF6_9ARAC</name>
<comment type="similarity">
    <text evidence="1">Belongs to the dynein light chain Tctex-type family.</text>
</comment>
<dbReference type="EMBL" id="JAFNEN010000052">
    <property type="protein sequence ID" value="KAG8197676.1"/>
    <property type="molecule type" value="Genomic_DNA"/>
</dbReference>
<dbReference type="GO" id="GO:0005868">
    <property type="term" value="C:cytoplasmic dynein complex"/>
    <property type="evidence" value="ECO:0007669"/>
    <property type="project" value="TreeGrafter"/>
</dbReference>
<dbReference type="InterPro" id="IPR038586">
    <property type="entry name" value="Tctex-1-like_sf"/>
</dbReference>
<dbReference type="PANTHER" id="PTHR21255">
    <property type="entry name" value="T-COMPLEX-ASSOCIATED-TESTIS-EXPRESSED 1/ DYNEIN LIGHT CHAIN"/>
    <property type="match status" value="1"/>
</dbReference>
<evidence type="ECO:0000313" key="3">
    <source>
        <dbReference type="Proteomes" id="UP000827092"/>
    </source>
</evidence>
<reference evidence="2 3" key="1">
    <citation type="journal article" date="2022" name="Nat. Ecol. Evol.">
        <title>A masculinizing supergene underlies an exaggerated male reproductive morph in a spider.</title>
        <authorList>
            <person name="Hendrickx F."/>
            <person name="De Corte Z."/>
            <person name="Sonet G."/>
            <person name="Van Belleghem S.M."/>
            <person name="Kostlbacher S."/>
            <person name="Vangestel C."/>
        </authorList>
    </citation>
    <scope>NUCLEOTIDE SEQUENCE [LARGE SCALE GENOMIC DNA]</scope>
    <source>
        <strain evidence="2">W744_W776</strain>
    </source>
</reference>
<dbReference type="Pfam" id="PF03645">
    <property type="entry name" value="Tctex-1"/>
    <property type="match status" value="1"/>
</dbReference>
<evidence type="ECO:0000313" key="2">
    <source>
        <dbReference type="EMBL" id="KAG8197676.1"/>
    </source>
</evidence>
<evidence type="ECO:0000256" key="1">
    <source>
        <dbReference type="ARBA" id="ARBA00005361"/>
    </source>
</evidence>
<comment type="caution">
    <text evidence="2">The sequence shown here is derived from an EMBL/GenBank/DDBJ whole genome shotgun (WGS) entry which is preliminary data.</text>
</comment>
<dbReference type="AlphaFoldDB" id="A0AAV6VNF6"/>
<dbReference type="GO" id="GO:0005737">
    <property type="term" value="C:cytoplasm"/>
    <property type="evidence" value="ECO:0007669"/>
    <property type="project" value="TreeGrafter"/>
</dbReference>
<evidence type="ECO:0008006" key="4">
    <source>
        <dbReference type="Google" id="ProtNLM"/>
    </source>
</evidence>
<accession>A0AAV6VNF6</accession>
<dbReference type="Proteomes" id="UP000827092">
    <property type="component" value="Unassembled WGS sequence"/>
</dbReference>
<organism evidence="2 3">
    <name type="scientific">Oedothorax gibbosus</name>
    <dbReference type="NCBI Taxonomy" id="931172"/>
    <lineage>
        <taxon>Eukaryota</taxon>
        <taxon>Metazoa</taxon>
        <taxon>Ecdysozoa</taxon>
        <taxon>Arthropoda</taxon>
        <taxon>Chelicerata</taxon>
        <taxon>Arachnida</taxon>
        <taxon>Araneae</taxon>
        <taxon>Araneomorphae</taxon>
        <taxon>Entelegynae</taxon>
        <taxon>Araneoidea</taxon>
        <taxon>Linyphiidae</taxon>
        <taxon>Erigoninae</taxon>
        <taxon>Oedothorax</taxon>
    </lineage>
</organism>
<dbReference type="GO" id="GO:0007018">
    <property type="term" value="P:microtubule-based movement"/>
    <property type="evidence" value="ECO:0007669"/>
    <property type="project" value="TreeGrafter"/>
</dbReference>
<keyword evidence="3" id="KW-1185">Reference proteome</keyword>
<dbReference type="CDD" id="cd21455">
    <property type="entry name" value="DLC-like_DYNLT1_DYNLT3"/>
    <property type="match status" value="1"/>
</dbReference>
<proteinExistence type="inferred from homology"/>
<dbReference type="PANTHER" id="PTHR21255:SF4">
    <property type="entry name" value="DYNEIN LIGHT CHAIN TCTEX-TYPE"/>
    <property type="match status" value="1"/>
</dbReference>